<dbReference type="GO" id="GO:0016887">
    <property type="term" value="F:ATP hydrolysis activity"/>
    <property type="evidence" value="ECO:0007669"/>
    <property type="project" value="InterPro"/>
</dbReference>
<keyword evidence="3" id="KW-0547">Nucleotide-binding</keyword>
<sequence>MKKPILNVKNLNKDFQVKSKKTFFGKPSSVRVLSDISFELDEGETLSIVGESGSGKTTLGRCIVKGVSASSGDVVYHSESGESVDFLKLKGKGAKKFRKDIQMIFQDPYSSLSPRMSVYDIISEPLVANFKLNKSEIDAKVTDIAEKTGLNASYLKRYPHAFSGGQRQRIAIARALITQPRLIVCDEAVSALDVSIQAQIINLLKDLQEQYRITYIFISHDLSIVQNISDRVAVMHLGRIVEQASTDSLFGSPKHPYTEALMSAVPQPDPEQKKSRIILEGEVPNPANPPSGCHFHPRCAYRTDKCVQESPALREVGDRHYVACHYAEELNLKGVHDDAVNIS</sequence>
<comment type="caution">
    <text evidence="6">The sequence shown here is derived from an EMBL/GenBank/DDBJ whole genome shotgun (WGS) entry which is preliminary data.</text>
</comment>
<dbReference type="Proteomes" id="UP000256869">
    <property type="component" value="Unassembled WGS sequence"/>
</dbReference>
<dbReference type="GO" id="GO:0005524">
    <property type="term" value="F:ATP binding"/>
    <property type="evidence" value="ECO:0007669"/>
    <property type="project" value="UniProtKB-KW"/>
</dbReference>
<dbReference type="PANTHER" id="PTHR43776:SF7">
    <property type="entry name" value="D,D-DIPEPTIDE TRANSPORT ATP-BINDING PROTEIN DDPF-RELATED"/>
    <property type="match status" value="1"/>
</dbReference>
<dbReference type="InterPro" id="IPR003593">
    <property type="entry name" value="AAA+_ATPase"/>
</dbReference>
<evidence type="ECO:0000313" key="6">
    <source>
        <dbReference type="EMBL" id="RED60338.1"/>
    </source>
</evidence>
<dbReference type="AlphaFoldDB" id="A0A3D9IF14"/>
<dbReference type="SUPFAM" id="SSF52540">
    <property type="entry name" value="P-loop containing nucleoside triphosphate hydrolases"/>
    <property type="match status" value="1"/>
</dbReference>
<dbReference type="OrthoDB" id="9802264at2"/>
<dbReference type="FunFam" id="3.40.50.300:FF:000016">
    <property type="entry name" value="Oligopeptide ABC transporter ATP-binding component"/>
    <property type="match status" value="1"/>
</dbReference>
<keyword evidence="7" id="KW-1185">Reference proteome</keyword>
<evidence type="ECO:0000256" key="3">
    <source>
        <dbReference type="ARBA" id="ARBA00022741"/>
    </source>
</evidence>
<comment type="similarity">
    <text evidence="1">Belongs to the ABC transporter superfamily.</text>
</comment>
<dbReference type="SMART" id="SM00382">
    <property type="entry name" value="AAA"/>
    <property type="match status" value="1"/>
</dbReference>
<dbReference type="InterPro" id="IPR050319">
    <property type="entry name" value="ABC_transp_ATP-bind"/>
</dbReference>
<dbReference type="GO" id="GO:0015833">
    <property type="term" value="P:peptide transport"/>
    <property type="evidence" value="ECO:0007669"/>
    <property type="project" value="InterPro"/>
</dbReference>
<dbReference type="RefSeq" id="WP_115993052.1">
    <property type="nucleotide sequence ID" value="NZ_QRDY01000006.1"/>
</dbReference>
<dbReference type="CDD" id="cd03257">
    <property type="entry name" value="ABC_NikE_OppD_transporters"/>
    <property type="match status" value="1"/>
</dbReference>
<dbReference type="Pfam" id="PF08352">
    <property type="entry name" value="oligo_HPY"/>
    <property type="match status" value="1"/>
</dbReference>
<evidence type="ECO:0000256" key="4">
    <source>
        <dbReference type="ARBA" id="ARBA00022840"/>
    </source>
</evidence>
<protein>
    <submittedName>
        <fullName evidence="6">Peptide/nickel transport system ATP-binding protein</fullName>
    </submittedName>
</protein>
<dbReference type="GO" id="GO:0055085">
    <property type="term" value="P:transmembrane transport"/>
    <property type="evidence" value="ECO:0007669"/>
    <property type="project" value="UniProtKB-ARBA"/>
</dbReference>
<dbReference type="Gene3D" id="3.40.50.300">
    <property type="entry name" value="P-loop containing nucleotide triphosphate hydrolases"/>
    <property type="match status" value="1"/>
</dbReference>
<dbReference type="PANTHER" id="PTHR43776">
    <property type="entry name" value="TRANSPORT ATP-BINDING PROTEIN"/>
    <property type="match status" value="1"/>
</dbReference>
<evidence type="ECO:0000256" key="2">
    <source>
        <dbReference type="ARBA" id="ARBA00022448"/>
    </source>
</evidence>
<evidence type="ECO:0000313" key="7">
    <source>
        <dbReference type="Proteomes" id="UP000256869"/>
    </source>
</evidence>
<dbReference type="InterPro" id="IPR013563">
    <property type="entry name" value="Oligopep_ABC_C"/>
</dbReference>
<keyword evidence="2" id="KW-0813">Transport</keyword>
<gene>
    <name evidence="6" type="ORF">DFP95_106127</name>
</gene>
<name>A0A3D9IF14_9BACL</name>
<dbReference type="InterPro" id="IPR003439">
    <property type="entry name" value="ABC_transporter-like_ATP-bd"/>
</dbReference>
<dbReference type="NCBIfam" id="TIGR01727">
    <property type="entry name" value="oligo_HPY"/>
    <property type="match status" value="1"/>
</dbReference>
<dbReference type="Pfam" id="PF00005">
    <property type="entry name" value="ABC_tran"/>
    <property type="match status" value="1"/>
</dbReference>
<reference evidence="6 7" key="1">
    <citation type="submission" date="2018-07" db="EMBL/GenBank/DDBJ databases">
        <title>Genomic Encyclopedia of Type Strains, Phase III (KMG-III): the genomes of soil and plant-associated and newly described type strains.</title>
        <authorList>
            <person name="Whitman W."/>
        </authorList>
    </citation>
    <scope>NUCLEOTIDE SEQUENCE [LARGE SCALE GENOMIC DNA]</scope>
    <source>
        <strain evidence="6 7">CECT 8236</strain>
    </source>
</reference>
<dbReference type="InterPro" id="IPR027417">
    <property type="entry name" value="P-loop_NTPase"/>
</dbReference>
<dbReference type="PROSITE" id="PS50893">
    <property type="entry name" value="ABC_TRANSPORTER_2"/>
    <property type="match status" value="1"/>
</dbReference>
<feature type="domain" description="ABC transporter" evidence="5">
    <location>
        <begin position="17"/>
        <end position="262"/>
    </location>
</feature>
<evidence type="ECO:0000259" key="5">
    <source>
        <dbReference type="PROSITE" id="PS50893"/>
    </source>
</evidence>
<accession>A0A3D9IF14</accession>
<dbReference type="PROSITE" id="PS00211">
    <property type="entry name" value="ABC_TRANSPORTER_1"/>
    <property type="match status" value="1"/>
</dbReference>
<dbReference type="InterPro" id="IPR017871">
    <property type="entry name" value="ABC_transporter-like_CS"/>
</dbReference>
<dbReference type="EMBL" id="QRDY01000006">
    <property type="protein sequence ID" value="RED60338.1"/>
    <property type="molecule type" value="Genomic_DNA"/>
</dbReference>
<organism evidence="6 7">
    <name type="scientific">Cohnella lupini</name>
    <dbReference type="NCBI Taxonomy" id="1294267"/>
    <lineage>
        <taxon>Bacteria</taxon>
        <taxon>Bacillati</taxon>
        <taxon>Bacillota</taxon>
        <taxon>Bacilli</taxon>
        <taxon>Bacillales</taxon>
        <taxon>Paenibacillaceae</taxon>
        <taxon>Cohnella</taxon>
    </lineage>
</organism>
<proteinExistence type="inferred from homology"/>
<evidence type="ECO:0000256" key="1">
    <source>
        <dbReference type="ARBA" id="ARBA00005417"/>
    </source>
</evidence>
<keyword evidence="4 6" id="KW-0067">ATP-binding</keyword>